<dbReference type="InterPro" id="IPR036188">
    <property type="entry name" value="FAD/NAD-bd_sf"/>
</dbReference>
<protein>
    <submittedName>
        <fullName evidence="5">FAD-dependent monooxygenase</fullName>
    </submittedName>
</protein>
<dbReference type="GO" id="GO:0016709">
    <property type="term" value="F:oxidoreductase activity, acting on paired donors, with incorporation or reduction of molecular oxygen, NAD(P)H as one donor, and incorporation of one atom of oxygen"/>
    <property type="evidence" value="ECO:0007669"/>
    <property type="project" value="UniProtKB-ARBA"/>
</dbReference>
<dbReference type="PANTHER" id="PTHR43004:SF19">
    <property type="entry name" value="BINDING MONOOXYGENASE, PUTATIVE (JCVI)-RELATED"/>
    <property type="match status" value="1"/>
</dbReference>
<organism evidence="5 6">
    <name type="scientific">Psychromarinibacter sediminicola</name>
    <dbReference type="NCBI Taxonomy" id="3033385"/>
    <lineage>
        <taxon>Bacteria</taxon>
        <taxon>Pseudomonadati</taxon>
        <taxon>Pseudomonadota</taxon>
        <taxon>Alphaproteobacteria</taxon>
        <taxon>Rhodobacterales</taxon>
        <taxon>Paracoccaceae</taxon>
        <taxon>Psychromarinibacter</taxon>
    </lineage>
</organism>
<accession>A0AAE3NUP9</accession>
<evidence type="ECO:0000256" key="1">
    <source>
        <dbReference type="ARBA" id="ARBA00001974"/>
    </source>
</evidence>
<reference evidence="5" key="1">
    <citation type="submission" date="2023-03" db="EMBL/GenBank/DDBJ databases">
        <title>Multiphase analysis and comparison of six strains from genera Psychromarinibacter, Lutimaribacter, and Maritimibacter, including a novel species: Psychromarinibacter sediminicola sp. nov.</title>
        <authorList>
            <person name="Wang Y.-H."/>
            <person name="Ye M.-Q."/>
            <person name="Du Z.-J."/>
        </authorList>
    </citation>
    <scope>NUCLEOTIDE SEQUENCE</scope>
    <source>
        <strain evidence="5">C21-152</strain>
    </source>
</reference>
<keyword evidence="5" id="KW-0503">Monooxygenase</keyword>
<keyword evidence="5" id="KW-0560">Oxidoreductase</keyword>
<dbReference type="Gene3D" id="3.30.9.10">
    <property type="entry name" value="D-Amino Acid Oxidase, subunit A, domain 2"/>
    <property type="match status" value="1"/>
</dbReference>
<feature type="domain" description="FAD-binding" evidence="4">
    <location>
        <begin position="4"/>
        <end position="354"/>
    </location>
</feature>
<keyword evidence="2" id="KW-0285">Flavoprotein</keyword>
<sequence>MTRDYDVIVNGGGPVGMGLAIELGQRGVRVCVVERYPEPQPVPKGQNLTQRTAEHFRAWACEAELRVAHPIPEGAGIGGLTTYRTLLSDYTYDWLTRESVADYYATANARLPQYATERVLRARAAEIEAVDVLYGWEGAALAQDADGVTLEIAERTGDARRSLRGRYLVGADGSKSFIREAAGIPQTLRDHDRRMVLAVFDSPELHEKLERYPGKAFFCVLHPDYEGYWLFFGRVDHGRSFFFHAPVPLDTTTENFDFRAFIAAAIGADVALEIDYLGFWDLRIAIADRYRTGRVFIAGDACHSHPPYGGYGVNMGLEDARNLGWKLAAAIQGWGGEALLDSYDAERRPVFESLAEGFIERYIREDRAFLETHSPDADPEAFRAAWEGRNLDAAEVDAFEPNYEGSPLCPVPGARPSAKGRHALAARAGHHLSPADLSDGRAVYDAIGDGFTLLDFTADGRGAAFGEAAARLGLPFERVADARGPAAARYGAEMVLVRPDHYVAWAGDDGAAAEVLAVAAGREAALAGAG</sequence>
<dbReference type="Pfam" id="PF01494">
    <property type="entry name" value="FAD_binding_3"/>
    <property type="match status" value="1"/>
</dbReference>
<evidence type="ECO:0000256" key="2">
    <source>
        <dbReference type="ARBA" id="ARBA00022630"/>
    </source>
</evidence>
<comment type="cofactor">
    <cofactor evidence="1">
        <name>FAD</name>
        <dbReference type="ChEBI" id="CHEBI:57692"/>
    </cofactor>
</comment>
<keyword evidence="3" id="KW-0274">FAD</keyword>
<dbReference type="InterPro" id="IPR002938">
    <property type="entry name" value="FAD-bd"/>
</dbReference>
<dbReference type="EMBL" id="JARGYC010000171">
    <property type="protein sequence ID" value="MDF0603913.1"/>
    <property type="molecule type" value="Genomic_DNA"/>
</dbReference>
<dbReference type="Pfam" id="PF21274">
    <property type="entry name" value="Rng_hyd_C"/>
    <property type="match status" value="1"/>
</dbReference>
<keyword evidence="6" id="KW-1185">Reference proteome</keyword>
<dbReference type="SUPFAM" id="SSF51905">
    <property type="entry name" value="FAD/NAD(P)-binding domain"/>
    <property type="match status" value="1"/>
</dbReference>
<dbReference type="GO" id="GO:0071949">
    <property type="term" value="F:FAD binding"/>
    <property type="evidence" value="ECO:0007669"/>
    <property type="project" value="InterPro"/>
</dbReference>
<evidence type="ECO:0000313" key="5">
    <source>
        <dbReference type="EMBL" id="MDF0603913.1"/>
    </source>
</evidence>
<dbReference type="Gene3D" id="3.40.30.120">
    <property type="match status" value="1"/>
</dbReference>
<dbReference type="AlphaFoldDB" id="A0AAE3NUP9"/>
<name>A0AAE3NUP9_9RHOB</name>
<gene>
    <name evidence="5" type="ORF">P1J78_24680</name>
</gene>
<evidence type="ECO:0000259" key="4">
    <source>
        <dbReference type="Pfam" id="PF01494"/>
    </source>
</evidence>
<evidence type="ECO:0000256" key="3">
    <source>
        <dbReference type="ARBA" id="ARBA00022827"/>
    </source>
</evidence>
<dbReference type="Proteomes" id="UP001220964">
    <property type="component" value="Unassembled WGS sequence"/>
</dbReference>
<dbReference type="PRINTS" id="PR00420">
    <property type="entry name" value="RNGMNOXGNASE"/>
</dbReference>
<comment type="caution">
    <text evidence="5">The sequence shown here is derived from an EMBL/GenBank/DDBJ whole genome shotgun (WGS) entry which is preliminary data.</text>
</comment>
<dbReference type="Gene3D" id="3.50.50.60">
    <property type="entry name" value="FAD/NAD(P)-binding domain"/>
    <property type="match status" value="1"/>
</dbReference>
<dbReference type="PANTHER" id="PTHR43004">
    <property type="entry name" value="TRK SYSTEM POTASSIUM UPTAKE PROTEIN"/>
    <property type="match status" value="1"/>
</dbReference>
<evidence type="ECO:0000313" key="6">
    <source>
        <dbReference type="Proteomes" id="UP001220964"/>
    </source>
</evidence>
<proteinExistence type="predicted"/>
<dbReference type="InterPro" id="IPR050641">
    <property type="entry name" value="RIFMO-like"/>
</dbReference>